<feature type="transmembrane region" description="Helical" evidence="7">
    <location>
        <begin position="154"/>
        <end position="175"/>
    </location>
</feature>
<feature type="transmembrane region" description="Helical" evidence="7">
    <location>
        <begin position="187"/>
        <end position="208"/>
    </location>
</feature>
<evidence type="ECO:0000256" key="5">
    <source>
        <dbReference type="ARBA" id="ARBA00022989"/>
    </source>
</evidence>
<name>A0ABQ5U8G1_9PROT</name>
<dbReference type="Pfam" id="PF07690">
    <property type="entry name" value="MFS_1"/>
    <property type="match status" value="1"/>
</dbReference>
<feature type="transmembrane region" description="Helical" evidence="7">
    <location>
        <begin position="259"/>
        <end position="283"/>
    </location>
</feature>
<feature type="transmembrane region" description="Helical" evidence="7">
    <location>
        <begin position="128"/>
        <end position="148"/>
    </location>
</feature>
<dbReference type="EMBL" id="BSNF01000007">
    <property type="protein sequence ID" value="GLQ06761.1"/>
    <property type="molecule type" value="Genomic_DNA"/>
</dbReference>
<evidence type="ECO:0000313" key="10">
    <source>
        <dbReference type="Proteomes" id="UP001161409"/>
    </source>
</evidence>
<sequence>MVAGILLAVFAETITATTLSIARLDMPGDLAATSDEYARLNMGYLATKMIFFLVTPWLMNRFSAKICLRSATGMMTLTCGLAALTPNLDIQVLLRIFQGMAGGIILVGGQTVLLKMFHKSGQPAIQAVFAMAAVVSPTALAPSLQGWLVDTLSWSWVFLFLVPLGLVALFLLAVSEIDDDTGATGSGVDWVGISAASVFLVCLTYILTRGHRWDWLDAPHVLHLTFLGVASFALFVIHQIRSQNSNALINLEVFRSPDFTFGFLASFVAGFALFGSAFAIPSFALSVLKMTATEAGLLLLPSSITFVIGLFLTAFAVRWAKLPPPITVPFGILIFMSAMWLLSGANGESGTHDLLSAILLRGLGLGFLFLSITLTTLVGLQSQIAAYGVGLFNLGRQIGGLFGVAFLETLLHNQTMLNKSILGAHIASGRASVSEQLQSLTALLAGRGLEQTAAMQTAITTLGQKVGYQASVIAYDTAFQSITVSLLIAAPLLVASKIVISKTMPPYPPDEPSR</sequence>
<keyword evidence="2" id="KW-0813">Transport</keyword>
<reference evidence="9" key="2">
    <citation type="submission" date="2023-01" db="EMBL/GenBank/DDBJ databases">
        <title>Draft genome sequence of Sneathiella chinensis strain NBRC 103408.</title>
        <authorList>
            <person name="Sun Q."/>
            <person name="Mori K."/>
        </authorList>
    </citation>
    <scope>NUCLEOTIDE SEQUENCE</scope>
    <source>
        <strain evidence="9">NBRC 103408</strain>
    </source>
</reference>
<dbReference type="NCBIfam" id="TIGR00711">
    <property type="entry name" value="efflux_EmrB"/>
    <property type="match status" value="1"/>
</dbReference>
<dbReference type="InterPro" id="IPR020846">
    <property type="entry name" value="MFS_dom"/>
</dbReference>
<proteinExistence type="predicted"/>
<reference evidence="9" key="1">
    <citation type="journal article" date="2014" name="Int. J. Syst. Evol. Microbiol.">
        <title>Complete genome of a new Firmicutes species belonging to the dominant human colonic microbiota ('Ruminococcus bicirculans') reveals two chromosomes and a selective capacity to utilize plant glucans.</title>
        <authorList>
            <consortium name="NISC Comparative Sequencing Program"/>
            <person name="Wegmann U."/>
            <person name="Louis P."/>
            <person name="Goesmann A."/>
            <person name="Henrissat B."/>
            <person name="Duncan S.H."/>
            <person name="Flint H.J."/>
        </authorList>
    </citation>
    <scope>NUCLEOTIDE SEQUENCE</scope>
    <source>
        <strain evidence="9">NBRC 103408</strain>
    </source>
</reference>
<evidence type="ECO:0000256" key="2">
    <source>
        <dbReference type="ARBA" id="ARBA00022448"/>
    </source>
</evidence>
<feature type="transmembrane region" description="Helical" evidence="7">
    <location>
        <begin position="96"/>
        <end position="116"/>
    </location>
</feature>
<keyword evidence="5 7" id="KW-1133">Transmembrane helix</keyword>
<keyword evidence="6 7" id="KW-0472">Membrane</keyword>
<evidence type="ECO:0000256" key="1">
    <source>
        <dbReference type="ARBA" id="ARBA00004651"/>
    </source>
</evidence>
<comment type="caution">
    <text evidence="9">The sequence shown here is derived from an EMBL/GenBank/DDBJ whole genome shotgun (WGS) entry which is preliminary data.</text>
</comment>
<dbReference type="Gene3D" id="1.20.1720.10">
    <property type="entry name" value="Multidrug resistance protein D"/>
    <property type="match status" value="1"/>
</dbReference>
<dbReference type="Proteomes" id="UP001161409">
    <property type="component" value="Unassembled WGS sequence"/>
</dbReference>
<dbReference type="PANTHER" id="PTHR23501">
    <property type="entry name" value="MAJOR FACILITATOR SUPERFAMILY"/>
    <property type="match status" value="1"/>
</dbReference>
<feature type="transmembrane region" description="Helical" evidence="7">
    <location>
        <begin position="478"/>
        <end position="500"/>
    </location>
</feature>
<evidence type="ECO:0000313" key="9">
    <source>
        <dbReference type="EMBL" id="GLQ06761.1"/>
    </source>
</evidence>
<dbReference type="PROSITE" id="PS50850">
    <property type="entry name" value="MFS"/>
    <property type="match status" value="1"/>
</dbReference>
<feature type="transmembrane region" description="Helical" evidence="7">
    <location>
        <begin position="384"/>
        <end position="407"/>
    </location>
</feature>
<dbReference type="InterPro" id="IPR036259">
    <property type="entry name" value="MFS_trans_sf"/>
</dbReference>
<organism evidence="9 10">
    <name type="scientific">Sneathiella chinensis</name>
    <dbReference type="NCBI Taxonomy" id="349750"/>
    <lineage>
        <taxon>Bacteria</taxon>
        <taxon>Pseudomonadati</taxon>
        <taxon>Pseudomonadota</taxon>
        <taxon>Alphaproteobacteria</taxon>
        <taxon>Sneathiellales</taxon>
        <taxon>Sneathiellaceae</taxon>
        <taxon>Sneathiella</taxon>
    </lineage>
</organism>
<evidence type="ECO:0000256" key="6">
    <source>
        <dbReference type="ARBA" id="ARBA00023136"/>
    </source>
</evidence>
<evidence type="ECO:0000256" key="3">
    <source>
        <dbReference type="ARBA" id="ARBA00022475"/>
    </source>
</evidence>
<keyword evidence="10" id="KW-1185">Reference proteome</keyword>
<comment type="subcellular location">
    <subcellularLocation>
        <location evidence="1">Cell membrane</location>
        <topology evidence="1">Multi-pass membrane protein</topology>
    </subcellularLocation>
</comment>
<feature type="transmembrane region" description="Helical" evidence="7">
    <location>
        <begin position="66"/>
        <end position="84"/>
    </location>
</feature>
<keyword evidence="4 7" id="KW-0812">Transmembrane</keyword>
<evidence type="ECO:0000256" key="7">
    <source>
        <dbReference type="SAM" id="Phobius"/>
    </source>
</evidence>
<evidence type="ECO:0000259" key="8">
    <source>
        <dbReference type="PROSITE" id="PS50850"/>
    </source>
</evidence>
<dbReference type="InterPro" id="IPR011701">
    <property type="entry name" value="MFS"/>
</dbReference>
<evidence type="ECO:0000256" key="4">
    <source>
        <dbReference type="ARBA" id="ARBA00022692"/>
    </source>
</evidence>
<dbReference type="Gene3D" id="1.20.1250.20">
    <property type="entry name" value="MFS general substrate transporter like domains"/>
    <property type="match status" value="1"/>
</dbReference>
<feature type="transmembrane region" description="Helical" evidence="7">
    <location>
        <begin position="40"/>
        <end position="59"/>
    </location>
</feature>
<feature type="domain" description="Major facilitator superfamily (MFS) profile" evidence="8">
    <location>
        <begin position="1"/>
        <end position="508"/>
    </location>
</feature>
<feature type="transmembrane region" description="Helical" evidence="7">
    <location>
        <begin position="295"/>
        <end position="317"/>
    </location>
</feature>
<feature type="transmembrane region" description="Helical" evidence="7">
    <location>
        <begin position="220"/>
        <end position="238"/>
    </location>
</feature>
<keyword evidence="3" id="KW-1003">Cell membrane</keyword>
<accession>A0ABQ5U8G1</accession>
<dbReference type="PANTHER" id="PTHR23501:SF174">
    <property type="entry name" value="MULTIDRUG EXPORT PROTEIN EMRB-RELATED"/>
    <property type="match status" value="1"/>
</dbReference>
<feature type="transmembrane region" description="Helical" evidence="7">
    <location>
        <begin position="324"/>
        <end position="342"/>
    </location>
</feature>
<feature type="transmembrane region" description="Helical" evidence="7">
    <location>
        <begin position="354"/>
        <end position="377"/>
    </location>
</feature>
<protein>
    <submittedName>
        <fullName evidence="9">MFS transporter</fullName>
    </submittedName>
</protein>
<gene>
    <name evidence="9" type="ORF">GCM10007924_19820</name>
</gene>
<dbReference type="SUPFAM" id="SSF103473">
    <property type="entry name" value="MFS general substrate transporter"/>
    <property type="match status" value="1"/>
</dbReference>
<dbReference type="InterPro" id="IPR004638">
    <property type="entry name" value="EmrB-like"/>
</dbReference>